<reference evidence="2" key="1">
    <citation type="submission" date="2022-07" db="EMBL/GenBank/DDBJ databases">
        <title>Phylogenomic reconstructions and comparative analyses of Kickxellomycotina fungi.</title>
        <authorList>
            <person name="Reynolds N.K."/>
            <person name="Stajich J.E."/>
            <person name="Barry K."/>
            <person name="Grigoriev I.V."/>
            <person name="Crous P."/>
            <person name="Smith M.E."/>
        </authorList>
    </citation>
    <scope>NUCLEOTIDE SEQUENCE</scope>
    <source>
        <strain evidence="2">BCRC 34297</strain>
    </source>
</reference>
<feature type="compositionally biased region" description="Acidic residues" evidence="1">
    <location>
        <begin position="344"/>
        <end position="368"/>
    </location>
</feature>
<feature type="compositionally biased region" description="Low complexity" evidence="1">
    <location>
        <begin position="497"/>
        <end position="517"/>
    </location>
</feature>
<proteinExistence type="predicted"/>
<dbReference type="Proteomes" id="UP001140011">
    <property type="component" value="Unassembled WGS sequence"/>
</dbReference>
<dbReference type="GO" id="GO:0005634">
    <property type="term" value="C:nucleus"/>
    <property type="evidence" value="ECO:0007669"/>
    <property type="project" value="TreeGrafter"/>
</dbReference>
<protein>
    <submittedName>
        <fullName evidence="2">Ran-specific GTPase-activating protein 30</fullName>
    </submittedName>
</protein>
<sequence length="517" mass="56129">MDELFSSLALQTVQLVGKAAFGAAGTLALKRVSDYVGHAQHAPEPQAKLERLLSRFEARLRIVTPAIDLVEIIAARGHSTLEGALPLTHSLRRDILALSTSLPSATSPRKSDGLASLFRSSNTQTHPESESTVVTELQALLEKIDDAVPFLNLALTTSGAHLGGTLPEGISPARLMQASSVLARAPAGSRVGQPFVLRLYSLFVASVRPKSRHDFTWKEEFVKCRLCLWRQTQGLAYELRILEDTNDGRYHSEEPQANVVEWAADMGDGVGVGGKTVVIPLDRVASLYYTSAGSLLNIEDSTSPVLVLSVRPDPPAEDPLQNMAEFGKLDSSVRWYALEVAATDNDEDSGTDSDSSEEDSNADLSEEDEKLAQTFDQLCSVSPAEPSDKDQAEKESDDDDDDDNSSAYESSSGETSDSPKTPPTTLGDELLRPLDFLVHEWNMCTLSLLEYMIRLASVEMTEQISHLEVPDEKLRLYLQATTGSDSKEEGVPASKKSTVGTPTRSRRTPVSTLGTPL</sequence>
<gene>
    <name evidence="2" type="primary">YRB30</name>
    <name evidence="2" type="ORF">GGI19_002898</name>
</gene>
<dbReference type="GO" id="GO:0030695">
    <property type="term" value="F:GTPase regulator activity"/>
    <property type="evidence" value="ECO:0007669"/>
    <property type="project" value="TreeGrafter"/>
</dbReference>
<dbReference type="OrthoDB" id="512915at2759"/>
<dbReference type="PANTHER" id="PTHR31010:SF2">
    <property type="entry name" value="RAN-SPECIFIC GTPASE-ACTIVATING PROTEIN 30"/>
    <property type="match status" value="1"/>
</dbReference>
<evidence type="ECO:0000313" key="2">
    <source>
        <dbReference type="EMBL" id="KAJ2753755.1"/>
    </source>
</evidence>
<organism evidence="2 3">
    <name type="scientific">Coemansia pectinata</name>
    <dbReference type="NCBI Taxonomy" id="1052879"/>
    <lineage>
        <taxon>Eukaryota</taxon>
        <taxon>Fungi</taxon>
        <taxon>Fungi incertae sedis</taxon>
        <taxon>Zoopagomycota</taxon>
        <taxon>Kickxellomycotina</taxon>
        <taxon>Kickxellomycetes</taxon>
        <taxon>Kickxellales</taxon>
        <taxon>Kickxellaceae</taxon>
        <taxon>Coemansia</taxon>
    </lineage>
</organism>
<feature type="compositionally biased region" description="Acidic residues" evidence="1">
    <location>
        <begin position="395"/>
        <end position="404"/>
    </location>
</feature>
<dbReference type="InterPro" id="IPR008812">
    <property type="entry name" value="Ran_GTP-bd-rel"/>
</dbReference>
<feature type="region of interest" description="Disordered" evidence="1">
    <location>
        <begin position="481"/>
        <end position="517"/>
    </location>
</feature>
<name>A0A9W8GUV1_9FUNG</name>
<dbReference type="AlphaFoldDB" id="A0A9W8GUV1"/>
<feature type="compositionally biased region" description="Low complexity" evidence="1">
    <location>
        <begin position="405"/>
        <end position="418"/>
    </location>
</feature>
<comment type="caution">
    <text evidence="2">The sequence shown here is derived from an EMBL/GenBank/DDBJ whole genome shotgun (WGS) entry which is preliminary data.</text>
</comment>
<dbReference type="Pfam" id="PF05508">
    <property type="entry name" value="Ran-binding"/>
    <property type="match status" value="1"/>
</dbReference>
<evidence type="ECO:0000313" key="3">
    <source>
        <dbReference type="Proteomes" id="UP001140011"/>
    </source>
</evidence>
<dbReference type="GO" id="GO:0005737">
    <property type="term" value="C:cytoplasm"/>
    <property type="evidence" value="ECO:0007669"/>
    <property type="project" value="TreeGrafter"/>
</dbReference>
<feature type="region of interest" description="Disordered" evidence="1">
    <location>
        <begin position="342"/>
        <end position="368"/>
    </location>
</feature>
<dbReference type="PANTHER" id="PTHR31010">
    <property type="entry name" value="RAN-SPECIFIC GTPASE-ACTIVATING PROTEIN 30-RELATED"/>
    <property type="match status" value="1"/>
</dbReference>
<keyword evidence="3" id="KW-1185">Reference proteome</keyword>
<accession>A0A9W8GUV1</accession>
<dbReference type="EMBL" id="JANBUH010000164">
    <property type="protein sequence ID" value="KAJ2753755.1"/>
    <property type="molecule type" value="Genomic_DNA"/>
</dbReference>
<feature type="region of interest" description="Disordered" evidence="1">
    <location>
        <begin position="380"/>
        <end position="426"/>
    </location>
</feature>
<evidence type="ECO:0000256" key="1">
    <source>
        <dbReference type="SAM" id="MobiDB-lite"/>
    </source>
</evidence>